<sequence>MFHPQHVASLAIAVVLAASNARADSADANFSLDHLPNTWQDGQSGTDQCDKWMPSSQDSLCQVAFINSASDFCLWSSRSPGLVGDTERDEVAWCTKPGYGTRLIPDGTLHSVHFVKTPTYVQITGTGDFTKMNILPGDAGGELDPHGADGNGNPIGGLVYTNAFNGQYQQIHQWTNFMSANEYCFKACIDADDAETQCAHQFDLQGCMWNMPGSYGDGFEQCDGDIAQYPGIYGTSTYYQNEQGDNAPPPHAAPASYNCKAQPSPVNGGGGTPVLSTSSAAPAAATPAPAAPAASSPSSASSPPPNGAAAAQAPGDSRVNGTASSSASSNHKVGLSSVLVRCSAGVAGLAALAVLLA</sequence>
<dbReference type="EMBL" id="CAJHJG010000664">
    <property type="protein sequence ID" value="CAD6904745.1"/>
    <property type="molecule type" value="Genomic_DNA"/>
</dbReference>
<dbReference type="Proteomes" id="UP000836402">
    <property type="component" value="Unassembled WGS sequence"/>
</dbReference>
<evidence type="ECO:0000256" key="1">
    <source>
        <dbReference type="SAM" id="MobiDB-lite"/>
    </source>
</evidence>
<evidence type="ECO:0008006" key="7">
    <source>
        <dbReference type="Google" id="ProtNLM"/>
    </source>
</evidence>
<feature type="region of interest" description="Disordered" evidence="1">
    <location>
        <begin position="240"/>
        <end position="330"/>
    </location>
</feature>
<dbReference type="AlphaFoldDB" id="A0A177TZQ2"/>
<evidence type="ECO:0000313" key="6">
    <source>
        <dbReference type="Proteomes" id="UP000836402"/>
    </source>
</evidence>
<evidence type="ECO:0000313" key="5">
    <source>
        <dbReference type="Proteomes" id="UP000077671"/>
    </source>
</evidence>
<organism evidence="4 5">
    <name type="scientific">Tilletia caries</name>
    <name type="common">wheat bunt fungus</name>
    <dbReference type="NCBI Taxonomy" id="13290"/>
    <lineage>
        <taxon>Eukaryota</taxon>
        <taxon>Fungi</taxon>
        <taxon>Dikarya</taxon>
        <taxon>Basidiomycota</taxon>
        <taxon>Ustilaginomycotina</taxon>
        <taxon>Exobasidiomycetes</taxon>
        <taxon>Tilletiales</taxon>
        <taxon>Tilletiaceae</taxon>
        <taxon>Tilletia</taxon>
    </lineage>
</organism>
<reference evidence="4" key="2">
    <citation type="journal article" date="2019" name="IMA Fungus">
        <title>Genome sequencing and comparison of five Tilletia species to identify candidate genes for the detection of regulated species infecting wheat.</title>
        <authorList>
            <person name="Nguyen H.D.T."/>
            <person name="Sultana T."/>
            <person name="Kesanakurti P."/>
            <person name="Hambleton S."/>
        </authorList>
    </citation>
    <scope>NUCLEOTIDE SEQUENCE</scope>
    <source>
        <strain evidence="4">DAOMC 238032</strain>
    </source>
</reference>
<feature type="compositionally biased region" description="Polar residues" evidence="1">
    <location>
        <begin position="319"/>
        <end position="330"/>
    </location>
</feature>
<keyword evidence="6" id="KW-1185">Reference proteome</keyword>
<feature type="chain" id="PRO_5043691323" description="Carbohydrate-binding module family 13 protein" evidence="2">
    <location>
        <begin position="24"/>
        <end position="357"/>
    </location>
</feature>
<name>A0A177TZQ2_9BASI</name>
<feature type="signal peptide" evidence="2">
    <location>
        <begin position="1"/>
        <end position="23"/>
    </location>
</feature>
<evidence type="ECO:0000256" key="2">
    <source>
        <dbReference type="SAM" id="SignalP"/>
    </source>
</evidence>
<evidence type="ECO:0000313" key="3">
    <source>
        <dbReference type="EMBL" id="CAD6904745.1"/>
    </source>
</evidence>
<accession>A0A177TZQ2</accession>
<comment type="caution">
    <text evidence="4">The sequence shown here is derived from an EMBL/GenBank/DDBJ whole genome shotgun (WGS) entry which is preliminary data.</text>
</comment>
<dbReference type="Proteomes" id="UP000077671">
    <property type="component" value="Unassembled WGS sequence"/>
</dbReference>
<reference evidence="4" key="1">
    <citation type="submission" date="2016-04" db="EMBL/GenBank/DDBJ databases">
        <authorList>
            <person name="Nguyen H.D."/>
            <person name="Kesanakurti P."/>
            <person name="Cullis J."/>
            <person name="Levesque C.A."/>
            <person name="Hambleton S."/>
        </authorList>
    </citation>
    <scope>NUCLEOTIDE SEQUENCE</scope>
    <source>
        <strain evidence="4">DAOMC 238032</strain>
    </source>
</reference>
<dbReference type="EMBL" id="LWDD02001286">
    <property type="protein sequence ID" value="KAE8249853.1"/>
    <property type="molecule type" value="Genomic_DNA"/>
</dbReference>
<proteinExistence type="predicted"/>
<evidence type="ECO:0000313" key="4">
    <source>
        <dbReference type="EMBL" id="KAE8249853.1"/>
    </source>
</evidence>
<gene>
    <name evidence="4" type="ORF">A4X03_0g6551</name>
    <name evidence="3" type="ORF">JKIAZH3_G1856</name>
</gene>
<keyword evidence="2" id="KW-0732">Signal</keyword>
<reference evidence="3" key="3">
    <citation type="submission" date="2020-10" db="EMBL/GenBank/DDBJ databases">
        <authorList>
            <person name="Sedaghatjoo S."/>
        </authorList>
    </citation>
    <scope>NUCLEOTIDE SEQUENCE</scope>
    <source>
        <strain evidence="3">AZH3</strain>
    </source>
</reference>
<feature type="compositionally biased region" description="Low complexity" evidence="1">
    <location>
        <begin position="276"/>
        <end position="314"/>
    </location>
</feature>
<protein>
    <recommendedName>
        <fullName evidence="7">Carbohydrate-binding module family 13 protein</fullName>
    </recommendedName>
</protein>